<dbReference type="EMBL" id="MU267601">
    <property type="protein sequence ID" value="KAH7915374.1"/>
    <property type="molecule type" value="Genomic_DNA"/>
</dbReference>
<accession>A0ACB8AQB0</accession>
<protein>
    <submittedName>
        <fullName evidence="1">Uncharacterized protein</fullName>
    </submittedName>
</protein>
<proteinExistence type="predicted"/>
<keyword evidence="2" id="KW-1185">Reference proteome</keyword>
<organism evidence="1 2">
    <name type="scientific">Hygrophoropsis aurantiaca</name>
    <dbReference type="NCBI Taxonomy" id="72124"/>
    <lineage>
        <taxon>Eukaryota</taxon>
        <taxon>Fungi</taxon>
        <taxon>Dikarya</taxon>
        <taxon>Basidiomycota</taxon>
        <taxon>Agaricomycotina</taxon>
        <taxon>Agaricomycetes</taxon>
        <taxon>Agaricomycetidae</taxon>
        <taxon>Boletales</taxon>
        <taxon>Coniophorineae</taxon>
        <taxon>Hygrophoropsidaceae</taxon>
        <taxon>Hygrophoropsis</taxon>
    </lineage>
</organism>
<sequence>MHHPPSSSRTHNPFRNHFLFAWPTDSNQISIVYRIRSILFLTLSYSLNTSLCQAFWHVTWRLTPPLAVFLPINPFLCLHLHFTCTLFFLLSLVMLQQSLIIVYNRTLSLTTIFSIHGGSRVFNCRVPLHNHRIYRSFPCNQILCAYIFIYSRDLFLTTTRFRIPASTACGNVGLGLGKLAAQQKPFNDSPGIFGCDNGAVNVN</sequence>
<gene>
    <name evidence="1" type="ORF">BJ138DRAFT_122382</name>
</gene>
<comment type="caution">
    <text evidence="1">The sequence shown here is derived from an EMBL/GenBank/DDBJ whole genome shotgun (WGS) entry which is preliminary data.</text>
</comment>
<evidence type="ECO:0000313" key="1">
    <source>
        <dbReference type="EMBL" id="KAH7915374.1"/>
    </source>
</evidence>
<evidence type="ECO:0000313" key="2">
    <source>
        <dbReference type="Proteomes" id="UP000790377"/>
    </source>
</evidence>
<dbReference type="Proteomes" id="UP000790377">
    <property type="component" value="Unassembled WGS sequence"/>
</dbReference>
<reference evidence="1" key="1">
    <citation type="journal article" date="2021" name="New Phytol.">
        <title>Evolutionary innovations through gain and loss of genes in the ectomycorrhizal Boletales.</title>
        <authorList>
            <person name="Wu G."/>
            <person name="Miyauchi S."/>
            <person name="Morin E."/>
            <person name="Kuo A."/>
            <person name="Drula E."/>
            <person name="Varga T."/>
            <person name="Kohler A."/>
            <person name="Feng B."/>
            <person name="Cao Y."/>
            <person name="Lipzen A."/>
            <person name="Daum C."/>
            <person name="Hundley H."/>
            <person name="Pangilinan J."/>
            <person name="Johnson J."/>
            <person name="Barry K."/>
            <person name="LaButti K."/>
            <person name="Ng V."/>
            <person name="Ahrendt S."/>
            <person name="Min B."/>
            <person name="Choi I.G."/>
            <person name="Park H."/>
            <person name="Plett J.M."/>
            <person name="Magnuson J."/>
            <person name="Spatafora J.W."/>
            <person name="Nagy L.G."/>
            <person name="Henrissat B."/>
            <person name="Grigoriev I.V."/>
            <person name="Yang Z.L."/>
            <person name="Xu J."/>
            <person name="Martin F.M."/>
        </authorList>
    </citation>
    <scope>NUCLEOTIDE SEQUENCE</scope>
    <source>
        <strain evidence="1">ATCC 28755</strain>
    </source>
</reference>
<name>A0ACB8AQB0_9AGAM</name>